<keyword evidence="12" id="KW-0902">Two-component regulatory system</keyword>
<keyword evidence="7 14" id="KW-0812">Transmembrane</keyword>
<feature type="domain" description="Histidine kinase" evidence="15">
    <location>
        <begin position="162"/>
        <end position="379"/>
    </location>
</feature>
<evidence type="ECO:0000313" key="16">
    <source>
        <dbReference type="EMBL" id="MED1567584.1"/>
    </source>
</evidence>
<dbReference type="InterPro" id="IPR003594">
    <property type="entry name" value="HATPase_dom"/>
</dbReference>
<evidence type="ECO:0000256" key="7">
    <source>
        <dbReference type="ARBA" id="ARBA00022692"/>
    </source>
</evidence>
<dbReference type="Gene3D" id="3.30.565.10">
    <property type="entry name" value="Histidine kinase-like ATPase, C-terminal domain"/>
    <property type="match status" value="1"/>
</dbReference>
<dbReference type="CDD" id="cd00075">
    <property type="entry name" value="HATPase"/>
    <property type="match status" value="1"/>
</dbReference>
<dbReference type="PRINTS" id="PR00344">
    <property type="entry name" value="BCTRLSENSOR"/>
</dbReference>
<dbReference type="PANTHER" id="PTHR45528">
    <property type="entry name" value="SENSOR HISTIDINE KINASE CPXA"/>
    <property type="match status" value="1"/>
</dbReference>
<gene>
    <name evidence="16" type="ORF">P4U88_16855</name>
</gene>
<evidence type="ECO:0000313" key="17">
    <source>
        <dbReference type="Proteomes" id="UP001309448"/>
    </source>
</evidence>
<keyword evidence="4" id="KW-1003">Cell membrane</keyword>
<comment type="subcellular location">
    <subcellularLocation>
        <location evidence="2">Cell membrane</location>
        <topology evidence="2">Multi-pass membrane protein</topology>
    </subcellularLocation>
</comment>
<dbReference type="SUPFAM" id="SSF55874">
    <property type="entry name" value="ATPase domain of HSP90 chaperone/DNA topoisomerase II/histidine kinase"/>
    <property type="match status" value="1"/>
</dbReference>
<dbReference type="InterPro" id="IPR050398">
    <property type="entry name" value="HssS/ArlS-like"/>
</dbReference>
<dbReference type="InterPro" id="IPR005467">
    <property type="entry name" value="His_kinase_dom"/>
</dbReference>
<dbReference type="RefSeq" id="WP_327920880.1">
    <property type="nucleotide sequence ID" value="NZ_JARMDB010000011.1"/>
</dbReference>
<evidence type="ECO:0000256" key="14">
    <source>
        <dbReference type="SAM" id="Phobius"/>
    </source>
</evidence>
<dbReference type="SMART" id="SM00387">
    <property type="entry name" value="HATPase_c"/>
    <property type="match status" value="1"/>
</dbReference>
<evidence type="ECO:0000256" key="13">
    <source>
        <dbReference type="ARBA" id="ARBA00023136"/>
    </source>
</evidence>
<keyword evidence="8" id="KW-0547">Nucleotide-binding</keyword>
<evidence type="ECO:0000256" key="6">
    <source>
        <dbReference type="ARBA" id="ARBA00022679"/>
    </source>
</evidence>
<dbReference type="InterPro" id="IPR004358">
    <property type="entry name" value="Sig_transdc_His_kin-like_C"/>
</dbReference>
<dbReference type="PROSITE" id="PS50109">
    <property type="entry name" value="HIS_KIN"/>
    <property type="match status" value="1"/>
</dbReference>
<reference evidence="16 17" key="1">
    <citation type="submission" date="2023-03" db="EMBL/GenBank/DDBJ databases">
        <title>Bacillus Genome Sequencing.</title>
        <authorList>
            <person name="Dunlap C."/>
        </authorList>
    </citation>
    <scope>NUCLEOTIDE SEQUENCE [LARGE SCALE GENOMIC DNA]</scope>
    <source>
        <strain evidence="16 17">B-615</strain>
    </source>
</reference>
<evidence type="ECO:0000256" key="9">
    <source>
        <dbReference type="ARBA" id="ARBA00022777"/>
    </source>
</evidence>
<dbReference type="Pfam" id="PF00512">
    <property type="entry name" value="HisKA"/>
    <property type="match status" value="1"/>
</dbReference>
<keyword evidence="13 14" id="KW-0472">Membrane</keyword>
<evidence type="ECO:0000256" key="11">
    <source>
        <dbReference type="ARBA" id="ARBA00022989"/>
    </source>
</evidence>
<dbReference type="GO" id="GO:0005524">
    <property type="term" value="F:ATP binding"/>
    <property type="evidence" value="ECO:0007669"/>
    <property type="project" value="UniProtKB-KW"/>
</dbReference>
<feature type="transmembrane region" description="Helical" evidence="14">
    <location>
        <begin position="20"/>
        <end position="42"/>
    </location>
</feature>
<evidence type="ECO:0000256" key="2">
    <source>
        <dbReference type="ARBA" id="ARBA00004651"/>
    </source>
</evidence>
<evidence type="ECO:0000256" key="1">
    <source>
        <dbReference type="ARBA" id="ARBA00000085"/>
    </source>
</evidence>
<dbReference type="SMART" id="SM00388">
    <property type="entry name" value="HisKA"/>
    <property type="match status" value="1"/>
</dbReference>
<evidence type="ECO:0000256" key="12">
    <source>
        <dbReference type="ARBA" id="ARBA00023012"/>
    </source>
</evidence>
<keyword evidence="6" id="KW-0808">Transferase</keyword>
<keyword evidence="5" id="KW-0597">Phosphoprotein</keyword>
<dbReference type="Gene3D" id="1.10.287.130">
    <property type="match status" value="1"/>
</dbReference>
<keyword evidence="10 16" id="KW-0067">ATP-binding</keyword>
<organism evidence="16 17">
    <name type="scientific">Bacillus paramycoides</name>
    <dbReference type="NCBI Taxonomy" id="2026194"/>
    <lineage>
        <taxon>Bacteria</taxon>
        <taxon>Bacillati</taxon>
        <taxon>Bacillota</taxon>
        <taxon>Bacilli</taxon>
        <taxon>Bacillales</taxon>
        <taxon>Bacillaceae</taxon>
        <taxon>Bacillus</taxon>
        <taxon>Bacillus cereus group</taxon>
    </lineage>
</organism>
<proteinExistence type="predicted"/>
<evidence type="ECO:0000256" key="8">
    <source>
        <dbReference type="ARBA" id="ARBA00022741"/>
    </source>
</evidence>
<sequence>MKNSSLQILKSIPIWKICIYVSLAICLSYGTLYIINVIYWGLDATSSTFHTVRREISQAYGPRHLEQLYANLYYLLNFVFILFYISLCYVYEKRKYFKKYFNQILNEIKHIGNINFEHEIIIIPDTPLGELAKEINNIVKQLKTSIEEERLIEQTKKDLITNVSHDLRTPLTSIVGYLAYIQQDKYRDEIELRYYIEIVYDKVLRLTTLINDLFEYTRFQNKGTHLEKTKIDITEMLEQLVVQFRFEIKQVNMNVRLSILSKKLSVLADGDKLVRVFENLITNAIRYGSDGKYIDIVAREENKLVVIDIINYGSSIPTTELPYIFERFYRVEKSRSLQTGGSGLGLAIVKSIVELHDGTIEVHSDIDKTTFTVKLHVFSEETSL</sequence>
<dbReference type="EMBL" id="JARMDB010000011">
    <property type="protein sequence ID" value="MED1567584.1"/>
    <property type="molecule type" value="Genomic_DNA"/>
</dbReference>
<dbReference type="Pfam" id="PF02518">
    <property type="entry name" value="HATPase_c"/>
    <property type="match status" value="1"/>
</dbReference>
<dbReference type="InterPro" id="IPR003661">
    <property type="entry name" value="HisK_dim/P_dom"/>
</dbReference>
<comment type="catalytic activity">
    <reaction evidence="1">
        <text>ATP + protein L-histidine = ADP + protein N-phospho-L-histidine.</text>
        <dbReference type="EC" id="2.7.13.3"/>
    </reaction>
</comment>
<protein>
    <recommendedName>
        <fullName evidence="3">histidine kinase</fullName>
        <ecNumber evidence="3">2.7.13.3</ecNumber>
    </recommendedName>
</protein>
<dbReference type="InterPro" id="IPR036097">
    <property type="entry name" value="HisK_dim/P_sf"/>
</dbReference>
<keyword evidence="11 14" id="KW-1133">Transmembrane helix</keyword>
<evidence type="ECO:0000256" key="10">
    <source>
        <dbReference type="ARBA" id="ARBA00022840"/>
    </source>
</evidence>
<dbReference type="InterPro" id="IPR036890">
    <property type="entry name" value="HATPase_C_sf"/>
</dbReference>
<dbReference type="SUPFAM" id="SSF47384">
    <property type="entry name" value="Homodimeric domain of signal transducing histidine kinase"/>
    <property type="match status" value="1"/>
</dbReference>
<feature type="transmembrane region" description="Helical" evidence="14">
    <location>
        <begin position="72"/>
        <end position="91"/>
    </location>
</feature>
<name>A0ABU6N0I4_9BACI</name>
<dbReference type="EC" id="2.7.13.3" evidence="3"/>
<evidence type="ECO:0000256" key="4">
    <source>
        <dbReference type="ARBA" id="ARBA00022475"/>
    </source>
</evidence>
<keyword evidence="9" id="KW-0418">Kinase</keyword>
<accession>A0ABU6N0I4</accession>
<comment type="caution">
    <text evidence="16">The sequence shown here is derived from an EMBL/GenBank/DDBJ whole genome shotgun (WGS) entry which is preliminary data.</text>
</comment>
<dbReference type="Proteomes" id="UP001309448">
    <property type="component" value="Unassembled WGS sequence"/>
</dbReference>
<dbReference type="PANTHER" id="PTHR45528:SF1">
    <property type="entry name" value="SENSOR HISTIDINE KINASE CPXA"/>
    <property type="match status" value="1"/>
</dbReference>
<evidence type="ECO:0000256" key="5">
    <source>
        <dbReference type="ARBA" id="ARBA00022553"/>
    </source>
</evidence>
<evidence type="ECO:0000256" key="3">
    <source>
        <dbReference type="ARBA" id="ARBA00012438"/>
    </source>
</evidence>
<evidence type="ECO:0000259" key="15">
    <source>
        <dbReference type="PROSITE" id="PS50109"/>
    </source>
</evidence>
<keyword evidence="17" id="KW-1185">Reference proteome</keyword>
<dbReference type="CDD" id="cd00082">
    <property type="entry name" value="HisKA"/>
    <property type="match status" value="1"/>
</dbReference>